<dbReference type="WBParaSite" id="jg20462">
    <property type="protein sequence ID" value="jg20462"/>
    <property type="gene ID" value="jg20462"/>
</dbReference>
<keyword evidence="1" id="KW-0732">Signal</keyword>
<name>A0A915DKC7_9BILA</name>
<feature type="signal peptide" evidence="1">
    <location>
        <begin position="1"/>
        <end position="22"/>
    </location>
</feature>
<evidence type="ECO:0000313" key="3">
    <source>
        <dbReference type="WBParaSite" id="jg20462"/>
    </source>
</evidence>
<keyword evidence="2" id="KW-1185">Reference proteome</keyword>
<feature type="chain" id="PRO_5037134030" evidence="1">
    <location>
        <begin position="23"/>
        <end position="159"/>
    </location>
</feature>
<sequence>MAARLCGALLAVFLVILVVQHGQFMETSSSHHHTGLHKPLLTPKEKAAIEEEEQTVIRIILFRKNETAEYPYQTVQVNTHYSDILAFKEDIKKQLKAMAEGDNEKLYKIGHGTVYQKIVGAQFHNGMCRGGQAGNIKKLIMKTSKEIQCLHSTKPTTHQ</sequence>
<evidence type="ECO:0000313" key="2">
    <source>
        <dbReference type="Proteomes" id="UP000887574"/>
    </source>
</evidence>
<reference evidence="3" key="1">
    <citation type="submission" date="2022-11" db="UniProtKB">
        <authorList>
            <consortium name="WormBaseParasite"/>
        </authorList>
    </citation>
    <scope>IDENTIFICATION</scope>
</reference>
<dbReference type="Proteomes" id="UP000887574">
    <property type="component" value="Unplaced"/>
</dbReference>
<protein>
    <submittedName>
        <fullName evidence="3">Uncharacterized protein</fullName>
    </submittedName>
</protein>
<organism evidence="2 3">
    <name type="scientific">Ditylenchus dipsaci</name>
    <dbReference type="NCBI Taxonomy" id="166011"/>
    <lineage>
        <taxon>Eukaryota</taxon>
        <taxon>Metazoa</taxon>
        <taxon>Ecdysozoa</taxon>
        <taxon>Nematoda</taxon>
        <taxon>Chromadorea</taxon>
        <taxon>Rhabditida</taxon>
        <taxon>Tylenchina</taxon>
        <taxon>Tylenchomorpha</taxon>
        <taxon>Sphaerularioidea</taxon>
        <taxon>Anguinidae</taxon>
        <taxon>Anguininae</taxon>
        <taxon>Ditylenchus</taxon>
    </lineage>
</organism>
<dbReference type="AlphaFoldDB" id="A0A915DKC7"/>
<accession>A0A915DKC7</accession>
<evidence type="ECO:0000256" key="1">
    <source>
        <dbReference type="SAM" id="SignalP"/>
    </source>
</evidence>
<proteinExistence type="predicted"/>